<proteinExistence type="predicted"/>
<dbReference type="Proteomes" id="UP000800038">
    <property type="component" value="Unassembled WGS sequence"/>
</dbReference>
<dbReference type="Pfam" id="PF01636">
    <property type="entry name" value="APH"/>
    <property type="match status" value="1"/>
</dbReference>
<dbReference type="InterPro" id="IPR051678">
    <property type="entry name" value="AGP_Transferase"/>
</dbReference>
<reference evidence="2" key="1">
    <citation type="journal article" date="2020" name="Stud. Mycol.">
        <title>101 Dothideomycetes genomes: a test case for predicting lifestyles and emergence of pathogens.</title>
        <authorList>
            <person name="Haridas S."/>
            <person name="Albert R."/>
            <person name="Binder M."/>
            <person name="Bloem J."/>
            <person name="Labutti K."/>
            <person name="Salamov A."/>
            <person name="Andreopoulos B."/>
            <person name="Baker S."/>
            <person name="Barry K."/>
            <person name="Bills G."/>
            <person name="Bluhm B."/>
            <person name="Cannon C."/>
            <person name="Castanera R."/>
            <person name="Culley D."/>
            <person name="Daum C."/>
            <person name="Ezra D."/>
            <person name="Gonzalez J."/>
            <person name="Henrissat B."/>
            <person name="Kuo A."/>
            <person name="Liang C."/>
            <person name="Lipzen A."/>
            <person name="Lutzoni F."/>
            <person name="Magnuson J."/>
            <person name="Mondo S."/>
            <person name="Nolan M."/>
            <person name="Ohm R."/>
            <person name="Pangilinan J."/>
            <person name="Park H.-J."/>
            <person name="Ramirez L."/>
            <person name="Alfaro M."/>
            <person name="Sun H."/>
            <person name="Tritt A."/>
            <person name="Yoshinaga Y."/>
            <person name="Zwiers L.-H."/>
            <person name="Turgeon B."/>
            <person name="Goodwin S."/>
            <person name="Spatafora J."/>
            <person name="Crous P."/>
            <person name="Grigoriev I."/>
        </authorList>
    </citation>
    <scope>NUCLEOTIDE SEQUENCE</scope>
    <source>
        <strain evidence="2">CBS 161.51</strain>
    </source>
</reference>
<accession>A0A6A5S7Q7</accession>
<dbReference type="PROSITE" id="PS00108">
    <property type="entry name" value="PROTEIN_KINASE_ST"/>
    <property type="match status" value="1"/>
</dbReference>
<dbReference type="Gene3D" id="3.90.1200.10">
    <property type="match status" value="1"/>
</dbReference>
<sequence>MGSQHGTANPIQLNWKNDIVNESSLAFVDWNALQEFAIGVKRHCSNHDSIISCKLSAEYNMGGLHVVRRLDFQDGTSWVARLQQQKATTNSIQRLLQEVYTIEVIRQRTKIPVPEIIGYDAEYDNKVGVAFMILEFIPADTAMDSFGGWLAHKGQIPSNLKPDFHVAMADIQVDMASVRFPKIGSIVKLSDGTYSVGAIPGIGGPFDTAAEFFCSWAKTCKFPFDESTIRERTTLEVGDEIIKSINDFPLQLQEFAKHFPFQSGPFPIFHTDLKISNILVDYGCRIQSVIDWEDAIVAPWEVVEFIKDLTIVPPVMSGRFYKKELTREKLAE</sequence>
<dbReference type="SUPFAM" id="SSF56112">
    <property type="entry name" value="Protein kinase-like (PK-like)"/>
    <property type="match status" value="1"/>
</dbReference>
<dbReference type="EMBL" id="ML976536">
    <property type="protein sequence ID" value="KAF1934506.1"/>
    <property type="molecule type" value="Genomic_DNA"/>
</dbReference>
<protein>
    <recommendedName>
        <fullName evidence="1">Aminoglycoside phosphotransferase domain-containing protein</fullName>
    </recommendedName>
</protein>
<dbReference type="PANTHER" id="PTHR21310">
    <property type="entry name" value="AMINOGLYCOSIDE PHOSPHOTRANSFERASE-RELATED-RELATED"/>
    <property type="match status" value="1"/>
</dbReference>
<evidence type="ECO:0000259" key="1">
    <source>
        <dbReference type="Pfam" id="PF01636"/>
    </source>
</evidence>
<feature type="domain" description="Aminoglycoside phosphotransferase" evidence="1">
    <location>
        <begin position="77"/>
        <end position="299"/>
    </location>
</feature>
<dbReference type="GO" id="GO:0004672">
    <property type="term" value="F:protein kinase activity"/>
    <property type="evidence" value="ECO:0007669"/>
    <property type="project" value="InterPro"/>
</dbReference>
<evidence type="ECO:0000313" key="2">
    <source>
        <dbReference type="EMBL" id="KAF1934506.1"/>
    </source>
</evidence>
<dbReference type="OrthoDB" id="10003767at2759"/>
<gene>
    <name evidence="2" type="ORF">EJ02DRAFT_363555</name>
</gene>
<dbReference type="Gene3D" id="3.30.200.20">
    <property type="entry name" value="Phosphorylase Kinase, domain 1"/>
    <property type="match status" value="1"/>
</dbReference>
<organism evidence="2 3">
    <name type="scientific">Clathrospora elynae</name>
    <dbReference type="NCBI Taxonomy" id="706981"/>
    <lineage>
        <taxon>Eukaryota</taxon>
        <taxon>Fungi</taxon>
        <taxon>Dikarya</taxon>
        <taxon>Ascomycota</taxon>
        <taxon>Pezizomycotina</taxon>
        <taxon>Dothideomycetes</taxon>
        <taxon>Pleosporomycetidae</taxon>
        <taxon>Pleosporales</taxon>
        <taxon>Diademaceae</taxon>
        <taxon>Clathrospora</taxon>
    </lineage>
</organism>
<dbReference type="PANTHER" id="PTHR21310:SF37">
    <property type="entry name" value="AMINOGLYCOSIDE PHOSPHOTRANSFERASE DOMAIN-CONTAINING PROTEIN"/>
    <property type="match status" value="1"/>
</dbReference>
<evidence type="ECO:0000313" key="3">
    <source>
        <dbReference type="Proteomes" id="UP000800038"/>
    </source>
</evidence>
<dbReference type="AlphaFoldDB" id="A0A6A5S7Q7"/>
<dbReference type="InterPro" id="IPR011009">
    <property type="entry name" value="Kinase-like_dom_sf"/>
</dbReference>
<dbReference type="InterPro" id="IPR002575">
    <property type="entry name" value="Aminoglycoside_PTrfase"/>
</dbReference>
<keyword evidence="3" id="KW-1185">Reference proteome</keyword>
<feature type="non-terminal residue" evidence="2">
    <location>
        <position position="332"/>
    </location>
</feature>
<name>A0A6A5S7Q7_9PLEO</name>
<dbReference type="InterPro" id="IPR008271">
    <property type="entry name" value="Ser/Thr_kinase_AS"/>
</dbReference>